<dbReference type="Gene3D" id="1.10.530.10">
    <property type="match status" value="1"/>
</dbReference>
<dbReference type="SUPFAM" id="SSF53955">
    <property type="entry name" value="Lysozyme-like"/>
    <property type="match status" value="1"/>
</dbReference>
<keyword evidence="6" id="KW-1185">Reference proteome</keyword>
<dbReference type="PANTHER" id="PTHR37423:SF2">
    <property type="entry name" value="MEMBRANE-BOUND LYTIC MUREIN TRANSGLYCOSYLASE C"/>
    <property type="match status" value="1"/>
</dbReference>
<proteinExistence type="inferred from homology"/>
<comment type="similarity">
    <text evidence="1">Belongs to the transglycosylase Slt family.</text>
</comment>
<sequence length="197" mass="21434">MTWRIGLALIVAVLGSTASAQTLSTANRSSLLSSQIDVLDNRASAQYNSSVRLQPPRVVVPGSPQAEGLNVSYSGRYNGPLLQVARSAARQHGVPEELFLRLVNQESRWNTNALSHKGAIGLAQLMPETAQYLNVNPHDPQQNLQGGARYLRMQYDLFGSWRLALAAYNAGPGAVQQHGGVPPYRETQNYVRLILGS</sequence>
<reference evidence="5 6" key="1">
    <citation type="submission" date="2019-06" db="EMBL/GenBank/DDBJ databases">
        <title>Genome of new Rhodobacteraceae sp. SM1903.</title>
        <authorList>
            <person name="Ren X."/>
        </authorList>
    </citation>
    <scope>NUCLEOTIDE SEQUENCE [LARGE SCALE GENOMIC DNA]</scope>
    <source>
        <strain evidence="5 6">SM1903</strain>
    </source>
</reference>
<dbReference type="OrthoDB" id="9815002at2"/>
<name>A0A5C5GDU9_9RHOB</name>
<feature type="chain" id="PRO_5022991190" evidence="3">
    <location>
        <begin position="21"/>
        <end position="197"/>
    </location>
</feature>
<evidence type="ECO:0000313" key="5">
    <source>
        <dbReference type="EMBL" id="TNY32354.1"/>
    </source>
</evidence>
<dbReference type="PANTHER" id="PTHR37423">
    <property type="entry name" value="SOLUBLE LYTIC MUREIN TRANSGLYCOSYLASE-RELATED"/>
    <property type="match status" value="1"/>
</dbReference>
<evidence type="ECO:0000256" key="1">
    <source>
        <dbReference type="ARBA" id="ARBA00007734"/>
    </source>
</evidence>
<gene>
    <name evidence="5" type="ORF">FHY64_03405</name>
</gene>
<dbReference type="InterPro" id="IPR008258">
    <property type="entry name" value="Transglycosylase_SLT_dom_1"/>
</dbReference>
<dbReference type="InterPro" id="IPR023346">
    <property type="entry name" value="Lysozyme-like_dom_sf"/>
</dbReference>
<dbReference type="Proteomes" id="UP000314011">
    <property type="component" value="Unassembled WGS sequence"/>
</dbReference>
<dbReference type="AlphaFoldDB" id="A0A5C5GDU9"/>
<evidence type="ECO:0000256" key="3">
    <source>
        <dbReference type="SAM" id="SignalP"/>
    </source>
</evidence>
<accession>A0A5C5GDU9</accession>
<keyword evidence="3" id="KW-0732">Signal</keyword>
<organism evidence="5 6">
    <name type="scientific">Pelagovum pacificum</name>
    <dbReference type="NCBI Taxonomy" id="2588711"/>
    <lineage>
        <taxon>Bacteria</taxon>
        <taxon>Pseudomonadati</taxon>
        <taxon>Pseudomonadota</taxon>
        <taxon>Alphaproteobacteria</taxon>
        <taxon>Rhodobacterales</taxon>
        <taxon>Paracoccaceae</taxon>
        <taxon>Pelagovum</taxon>
    </lineage>
</organism>
<dbReference type="RefSeq" id="WP_140193032.1">
    <property type="nucleotide sequence ID" value="NZ_CP065915.1"/>
</dbReference>
<comment type="caution">
    <text evidence="5">The sequence shown here is derived from an EMBL/GenBank/DDBJ whole genome shotgun (WGS) entry which is preliminary data.</text>
</comment>
<dbReference type="Pfam" id="PF01464">
    <property type="entry name" value="SLT"/>
    <property type="match status" value="1"/>
</dbReference>
<evidence type="ECO:0000259" key="4">
    <source>
        <dbReference type="Pfam" id="PF01464"/>
    </source>
</evidence>
<comment type="similarity">
    <text evidence="2">Belongs to the virb1 family.</text>
</comment>
<dbReference type="CDD" id="cd00254">
    <property type="entry name" value="LT-like"/>
    <property type="match status" value="1"/>
</dbReference>
<dbReference type="EMBL" id="VFFF01000001">
    <property type="protein sequence ID" value="TNY32354.1"/>
    <property type="molecule type" value="Genomic_DNA"/>
</dbReference>
<protein>
    <submittedName>
        <fullName evidence="5">Lytic transglycosylase domain-containing protein</fullName>
    </submittedName>
</protein>
<feature type="domain" description="Transglycosylase SLT" evidence="4">
    <location>
        <begin position="85"/>
        <end position="186"/>
    </location>
</feature>
<feature type="signal peptide" evidence="3">
    <location>
        <begin position="1"/>
        <end position="20"/>
    </location>
</feature>
<evidence type="ECO:0000256" key="2">
    <source>
        <dbReference type="ARBA" id="ARBA00009387"/>
    </source>
</evidence>
<evidence type="ECO:0000313" key="6">
    <source>
        <dbReference type="Proteomes" id="UP000314011"/>
    </source>
</evidence>